<reference evidence="11 12" key="1">
    <citation type="submission" date="2023-06" db="EMBL/GenBank/DDBJ databases">
        <title>Cellulomonas sp. MW9 Whole genome sequence.</title>
        <authorList>
            <person name="Park S."/>
        </authorList>
    </citation>
    <scope>NUCLEOTIDE SEQUENCE [LARGE SCALE GENOMIC DNA]</scope>
    <source>
        <strain evidence="11 12">MW9</strain>
    </source>
</reference>
<feature type="transmembrane region" description="Helical" evidence="10">
    <location>
        <begin position="114"/>
        <end position="137"/>
    </location>
</feature>
<dbReference type="Proteomes" id="UP001321453">
    <property type="component" value="Unassembled WGS sequence"/>
</dbReference>
<dbReference type="InterPro" id="IPR000292">
    <property type="entry name" value="For/NO2_transpt"/>
</dbReference>
<keyword evidence="6 10" id="KW-1133">Transmembrane helix</keyword>
<organism evidence="11 12">
    <name type="scientific">Cellulomonas edaphi</name>
    <dbReference type="NCBI Taxonomy" id="3053468"/>
    <lineage>
        <taxon>Bacteria</taxon>
        <taxon>Bacillati</taxon>
        <taxon>Actinomycetota</taxon>
        <taxon>Actinomycetes</taxon>
        <taxon>Micrococcales</taxon>
        <taxon>Cellulomonadaceae</taxon>
        <taxon>Cellulomonas</taxon>
    </lineage>
</organism>
<keyword evidence="4" id="KW-0997">Cell inner membrane</keyword>
<evidence type="ECO:0000256" key="1">
    <source>
        <dbReference type="ARBA" id="ARBA00004429"/>
    </source>
</evidence>
<dbReference type="PROSITE" id="PS01006">
    <property type="entry name" value="FORMATE_NITRITE_TP_2"/>
    <property type="match status" value="1"/>
</dbReference>
<keyword evidence="3" id="KW-1003">Cell membrane</keyword>
<dbReference type="InterPro" id="IPR024002">
    <property type="entry name" value="For/NO2_transpt_CS"/>
</dbReference>
<comment type="caution">
    <text evidence="11">The sequence shown here is derived from an EMBL/GenBank/DDBJ whole genome shotgun (WGS) entry which is preliminary data.</text>
</comment>
<name>A0ABT7S398_9CELL</name>
<proteinExistence type="inferred from homology"/>
<evidence type="ECO:0000313" key="12">
    <source>
        <dbReference type="Proteomes" id="UP001321453"/>
    </source>
</evidence>
<keyword evidence="2" id="KW-0813">Transport</keyword>
<protein>
    <submittedName>
        <fullName evidence="11">Formate transporter FocA</fullName>
    </submittedName>
</protein>
<keyword evidence="5 10" id="KW-0812">Transmembrane</keyword>
<evidence type="ECO:0000256" key="10">
    <source>
        <dbReference type="SAM" id="Phobius"/>
    </source>
</evidence>
<dbReference type="InterPro" id="IPR023999">
    <property type="entry name" value="Formate_transptr_FocA"/>
</dbReference>
<comment type="subcellular location">
    <subcellularLocation>
        <location evidence="1">Cell inner membrane</location>
        <topology evidence="1">Multi-pass membrane protein</topology>
    </subcellularLocation>
</comment>
<dbReference type="PROSITE" id="PS01005">
    <property type="entry name" value="FORMATE_NITRITE_TP_1"/>
    <property type="match status" value="1"/>
</dbReference>
<feature type="transmembrane region" description="Helical" evidence="10">
    <location>
        <begin position="258"/>
        <end position="281"/>
    </location>
</feature>
<dbReference type="NCBIfam" id="TIGR00790">
    <property type="entry name" value="fnt"/>
    <property type="match status" value="1"/>
</dbReference>
<feature type="transmembrane region" description="Helical" evidence="10">
    <location>
        <begin position="69"/>
        <end position="93"/>
    </location>
</feature>
<dbReference type="EMBL" id="JAUCGR010000001">
    <property type="protein sequence ID" value="MDM7830103.1"/>
    <property type="molecule type" value="Genomic_DNA"/>
</dbReference>
<evidence type="ECO:0000256" key="8">
    <source>
        <dbReference type="ARBA" id="ARBA00035914"/>
    </source>
</evidence>
<feature type="transmembrane region" description="Helical" evidence="10">
    <location>
        <begin position="198"/>
        <end position="226"/>
    </location>
</feature>
<dbReference type="Pfam" id="PF01226">
    <property type="entry name" value="Form_Nir_trans"/>
    <property type="match status" value="1"/>
</dbReference>
<dbReference type="PANTHER" id="PTHR30520:SF10">
    <property type="entry name" value="FORMATE CHANNEL FOCA-RELATED"/>
    <property type="match status" value="1"/>
</dbReference>
<evidence type="ECO:0000256" key="7">
    <source>
        <dbReference type="ARBA" id="ARBA00023136"/>
    </source>
</evidence>
<keyword evidence="7 10" id="KW-0472">Membrane</keyword>
<accession>A0ABT7S398</accession>
<dbReference type="RefSeq" id="WP_289444762.1">
    <property type="nucleotide sequence ID" value="NZ_JAUCGR010000001.1"/>
</dbReference>
<keyword evidence="12" id="KW-1185">Reference proteome</keyword>
<evidence type="ECO:0000256" key="2">
    <source>
        <dbReference type="ARBA" id="ARBA00022448"/>
    </source>
</evidence>
<feature type="transmembrane region" description="Helical" evidence="10">
    <location>
        <begin position="167"/>
        <end position="186"/>
    </location>
</feature>
<comment type="catalytic activity">
    <reaction evidence="8">
        <text>formate(in) = formate(out)</text>
        <dbReference type="Rhea" id="RHEA:29679"/>
        <dbReference type="ChEBI" id="CHEBI:15740"/>
    </reaction>
</comment>
<evidence type="ECO:0000256" key="6">
    <source>
        <dbReference type="ARBA" id="ARBA00022989"/>
    </source>
</evidence>
<dbReference type="Gene3D" id="1.20.1080.10">
    <property type="entry name" value="Glycerol uptake facilitator protein"/>
    <property type="match status" value="1"/>
</dbReference>
<sequence length="291" mass="30342">MPDLPEPQPLAMLTPAQMAEAAEDAAHAKAAGRPLKSFMLGLTGGGYIALGFVFFVTSQVGADQLPYGVARVLGGVVFSTGLAMVVLTGAELFTSSTLTLTARASGRISWAQLLTNWGVVYGANFVGALTVAALVYLGGTWHTAGGAWGTVVLDTALGKMHHTFLEAVALGILCNLLVCLAVWAAYAGRTVTDKVVAVTLPIALFVAAGFEHCVANMFLVPLAVLIRSTAGADFWAASGLDEQAYADLTIPGFLVHNLLPVTLGNIVGGGLMIGIFYWTVFSRVSKTVPQR</sequence>
<comment type="similarity">
    <text evidence="9">Belongs to the FNT transporter (TC 1.A.16) family.</text>
</comment>
<gene>
    <name evidence="11" type="primary">focA</name>
    <name evidence="11" type="ORF">QRT05_02040</name>
</gene>
<evidence type="ECO:0000256" key="4">
    <source>
        <dbReference type="ARBA" id="ARBA00022519"/>
    </source>
</evidence>
<dbReference type="NCBIfam" id="TIGR04060">
    <property type="entry name" value="formate_focA"/>
    <property type="match status" value="1"/>
</dbReference>
<feature type="transmembrane region" description="Helical" evidence="10">
    <location>
        <begin position="38"/>
        <end position="57"/>
    </location>
</feature>
<dbReference type="PANTHER" id="PTHR30520">
    <property type="entry name" value="FORMATE TRANSPORTER-RELATED"/>
    <property type="match status" value="1"/>
</dbReference>
<evidence type="ECO:0000313" key="11">
    <source>
        <dbReference type="EMBL" id="MDM7830103.1"/>
    </source>
</evidence>
<dbReference type="InterPro" id="IPR023271">
    <property type="entry name" value="Aquaporin-like"/>
</dbReference>
<evidence type="ECO:0000256" key="5">
    <source>
        <dbReference type="ARBA" id="ARBA00022692"/>
    </source>
</evidence>
<evidence type="ECO:0000256" key="9">
    <source>
        <dbReference type="ARBA" id="ARBA00049660"/>
    </source>
</evidence>
<evidence type="ECO:0000256" key="3">
    <source>
        <dbReference type="ARBA" id="ARBA00022475"/>
    </source>
</evidence>